<reference evidence="1 2" key="1">
    <citation type="submission" date="2019-03" db="EMBL/GenBank/DDBJ databases">
        <title>Single cell metagenomics reveals metabolic interactions within the superorganism composed of flagellate Streblomastix strix and complex community of Bacteroidetes bacteria on its surface.</title>
        <authorList>
            <person name="Treitli S.C."/>
            <person name="Kolisko M."/>
            <person name="Husnik F."/>
            <person name="Keeling P."/>
            <person name="Hampl V."/>
        </authorList>
    </citation>
    <scope>NUCLEOTIDE SEQUENCE [LARGE SCALE GENOMIC DNA]</scope>
    <source>
        <strain evidence="1">ST1C</strain>
    </source>
</reference>
<sequence>MGWYEINIFVNKIELLTFVLSGVGIVRDSFTLSANSDPRDSPQNQHIVFLGSSGCSPGALQYKGNETGGNTGFKENQIVRAEFDSEKGTLTFFIDNVQQPVSVSGIKEKVRFIICMYYTGSTCTIRSLKKLTAPTSGHVDNEKTVSW</sequence>
<gene>
    <name evidence="1" type="ORF">EZS28_047538</name>
</gene>
<dbReference type="InterPro" id="IPR013320">
    <property type="entry name" value="ConA-like_dom_sf"/>
</dbReference>
<name>A0A5J4THJ7_9EUKA</name>
<protein>
    <recommendedName>
        <fullName evidence="3">B30.2/SPRY domain-containing protein</fullName>
    </recommendedName>
</protein>
<dbReference type="AlphaFoldDB" id="A0A5J4THJ7"/>
<comment type="caution">
    <text evidence="1">The sequence shown here is derived from an EMBL/GenBank/DDBJ whole genome shotgun (WGS) entry which is preliminary data.</text>
</comment>
<evidence type="ECO:0000313" key="1">
    <source>
        <dbReference type="EMBL" id="KAA6356935.1"/>
    </source>
</evidence>
<organism evidence="1 2">
    <name type="scientific">Streblomastix strix</name>
    <dbReference type="NCBI Taxonomy" id="222440"/>
    <lineage>
        <taxon>Eukaryota</taxon>
        <taxon>Metamonada</taxon>
        <taxon>Preaxostyla</taxon>
        <taxon>Oxymonadida</taxon>
        <taxon>Streblomastigidae</taxon>
        <taxon>Streblomastix</taxon>
    </lineage>
</organism>
<evidence type="ECO:0008006" key="3">
    <source>
        <dbReference type="Google" id="ProtNLM"/>
    </source>
</evidence>
<dbReference type="EMBL" id="SNRW01032179">
    <property type="protein sequence ID" value="KAA6356935.1"/>
    <property type="molecule type" value="Genomic_DNA"/>
</dbReference>
<accession>A0A5J4THJ7</accession>
<dbReference type="Proteomes" id="UP000324800">
    <property type="component" value="Unassembled WGS sequence"/>
</dbReference>
<evidence type="ECO:0000313" key="2">
    <source>
        <dbReference type="Proteomes" id="UP000324800"/>
    </source>
</evidence>
<proteinExistence type="predicted"/>
<dbReference type="SUPFAM" id="SSF49899">
    <property type="entry name" value="Concanavalin A-like lectins/glucanases"/>
    <property type="match status" value="1"/>
</dbReference>